<dbReference type="GO" id="GO:0003700">
    <property type="term" value="F:DNA-binding transcription factor activity"/>
    <property type="evidence" value="ECO:0007669"/>
    <property type="project" value="InterPro"/>
</dbReference>
<dbReference type="PANTHER" id="PTHR30126:SF40">
    <property type="entry name" value="HTH-TYPE TRANSCRIPTIONAL REGULATOR GLTR"/>
    <property type="match status" value="1"/>
</dbReference>
<keyword evidence="4" id="KW-0804">Transcription</keyword>
<comment type="caution">
    <text evidence="6">The sequence shown here is derived from an EMBL/GenBank/DDBJ whole genome shotgun (WGS) entry which is preliminary data.</text>
</comment>
<dbReference type="AlphaFoldDB" id="A0A4R6U5W2"/>
<dbReference type="Gene3D" id="3.40.190.290">
    <property type="match status" value="1"/>
</dbReference>
<evidence type="ECO:0000313" key="6">
    <source>
        <dbReference type="EMBL" id="TDQ41146.1"/>
    </source>
</evidence>
<dbReference type="InterPro" id="IPR000847">
    <property type="entry name" value="LysR_HTH_N"/>
</dbReference>
<gene>
    <name evidence="6" type="ORF">EV213_104144</name>
</gene>
<dbReference type="InterPro" id="IPR036390">
    <property type="entry name" value="WH_DNA-bd_sf"/>
</dbReference>
<accession>A0A4R6U5W2</accession>
<comment type="similarity">
    <text evidence="1">Belongs to the LysR transcriptional regulatory family.</text>
</comment>
<keyword evidence="2" id="KW-0805">Transcription regulation</keyword>
<dbReference type="OrthoDB" id="9803735at2"/>
<evidence type="ECO:0000256" key="3">
    <source>
        <dbReference type="ARBA" id="ARBA00023125"/>
    </source>
</evidence>
<name>A0A4R6U5W2_9BACI</name>
<evidence type="ECO:0000256" key="1">
    <source>
        <dbReference type="ARBA" id="ARBA00009437"/>
    </source>
</evidence>
<keyword evidence="3 6" id="KW-0238">DNA-binding</keyword>
<dbReference type="Gene3D" id="1.10.10.10">
    <property type="entry name" value="Winged helix-like DNA-binding domain superfamily/Winged helix DNA-binding domain"/>
    <property type="match status" value="1"/>
</dbReference>
<dbReference type="PANTHER" id="PTHR30126">
    <property type="entry name" value="HTH-TYPE TRANSCRIPTIONAL REGULATOR"/>
    <property type="match status" value="1"/>
</dbReference>
<keyword evidence="7" id="KW-1185">Reference proteome</keyword>
<dbReference type="InterPro" id="IPR036388">
    <property type="entry name" value="WH-like_DNA-bd_sf"/>
</dbReference>
<dbReference type="Pfam" id="PF00126">
    <property type="entry name" value="HTH_1"/>
    <property type="match status" value="1"/>
</dbReference>
<dbReference type="Proteomes" id="UP000295632">
    <property type="component" value="Unassembled WGS sequence"/>
</dbReference>
<feature type="domain" description="HTH lysR-type" evidence="5">
    <location>
        <begin position="1"/>
        <end position="58"/>
    </location>
</feature>
<sequence length="294" mass="32467">MNLHALRLFYHVAQTRSVTQAAQLMNISQPAVTSQIKKFELECGTPLLQKKGRGIELTEAGEELSIQARKLFSLETYMEESLSLYREAKRGSLRIAATYLPAKFLLPPAAIAFKKVNDGVDLVIHTSNSEEVYQQLMEYEADLAVFGGGVEGHLKELESTALYEDELWFVAAPEHQLAGKRVALADLAMESFVMREEGSSTRGRLFALCKAHGVPAPRIALQFNGLHEAIGAVSAGYGVSFVSSLVVREQVKKGVLRRIDVEGIAPMANPIFVCWRRDDVLSPVAAQFLQHIQP</sequence>
<dbReference type="EMBL" id="SNYJ01000004">
    <property type="protein sequence ID" value="TDQ41146.1"/>
    <property type="molecule type" value="Genomic_DNA"/>
</dbReference>
<reference evidence="6 7" key="1">
    <citation type="submission" date="2019-03" db="EMBL/GenBank/DDBJ databases">
        <title>Genomic Encyclopedia of Type Strains, Phase IV (KMG-IV): sequencing the most valuable type-strain genomes for metagenomic binning, comparative biology and taxonomic classification.</title>
        <authorList>
            <person name="Goeker M."/>
        </authorList>
    </citation>
    <scope>NUCLEOTIDE SEQUENCE [LARGE SCALE GENOMIC DNA]</scope>
    <source>
        <strain evidence="6 7">DSM 28697</strain>
    </source>
</reference>
<dbReference type="InterPro" id="IPR005119">
    <property type="entry name" value="LysR_subst-bd"/>
</dbReference>
<dbReference type="Pfam" id="PF03466">
    <property type="entry name" value="LysR_substrate"/>
    <property type="match status" value="1"/>
</dbReference>
<evidence type="ECO:0000256" key="4">
    <source>
        <dbReference type="ARBA" id="ARBA00023163"/>
    </source>
</evidence>
<evidence type="ECO:0000256" key="2">
    <source>
        <dbReference type="ARBA" id="ARBA00023015"/>
    </source>
</evidence>
<dbReference type="FunFam" id="1.10.10.10:FF:000001">
    <property type="entry name" value="LysR family transcriptional regulator"/>
    <property type="match status" value="1"/>
</dbReference>
<dbReference type="SUPFAM" id="SSF46785">
    <property type="entry name" value="Winged helix' DNA-binding domain"/>
    <property type="match status" value="1"/>
</dbReference>
<proteinExistence type="inferred from homology"/>
<dbReference type="RefSeq" id="WP_133579746.1">
    <property type="nucleotide sequence ID" value="NZ_SNYJ01000004.1"/>
</dbReference>
<dbReference type="GO" id="GO:0000976">
    <property type="term" value="F:transcription cis-regulatory region binding"/>
    <property type="evidence" value="ECO:0007669"/>
    <property type="project" value="TreeGrafter"/>
</dbReference>
<evidence type="ECO:0000259" key="5">
    <source>
        <dbReference type="PROSITE" id="PS50931"/>
    </source>
</evidence>
<organism evidence="6 7">
    <name type="scientific">Aureibacillus halotolerans</name>
    <dbReference type="NCBI Taxonomy" id="1508390"/>
    <lineage>
        <taxon>Bacteria</taxon>
        <taxon>Bacillati</taxon>
        <taxon>Bacillota</taxon>
        <taxon>Bacilli</taxon>
        <taxon>Bacillales</taxon>
        <taxon>Bacillaceae</taxon>
        <taxon>Aureibacillus</taxon>
    </lineage>
</organism>
<evidence type="ECO:0000313" key="7">
    <source>
        <dbReference type="Proteomes" id="UP000295632"/>
    </source>
</evidence>
<protein>
    <submittedName>
        <fullName evidence="6">DNA-binding transcriptional LysR family regulator</fullName>
    </submittedName>
</protein>
<dbReference type="SUPFAM" id="SSF53850">
    <property type="entry name" value="Periplasmic binding protein-like II"/>
    <property type="match status" value="1"/>
</dbReference>
<dbReference type="PROSITE" id="PS50931">
    <property type="entry name" value="HTH_LYSR"/>
    <property type="match status" value="1"/>
</dbReference>